<evidence type="ECO:0000259" key="2">
    <source>
        <dbReference type="PROSITE" id="PS50093"/>
    </source>
</evidence>
<proteinExistence type="predicted"/>
<dbReference type="FunFam" id="2.60.40.10:FF:000270">
    <property type="entry name" value="Cell surface protein"/>
    <property type="match status" value="1"/>
</dbReference>
<dbReference type="Gene3D" id="2.60.40.10">
    <property type="entry name" value="Immunoglobulins"/>
    <property type="match status" value="1"/>
</dbReference>
<name>A0ABD4TIY5_9EURY</name>
<dbReference type="Pfam" id="PF18911">
    <property type="entry name" value="PKD_4"/>
    <property type="match status" value="1"/>
</dbReference>
<dbReference type="InterPro" id="IPR050952">
    <property type="entry name" value="TRIM-NHL_E3_ligases"/>
</dbReference>
<dbReference type="Proteomes" id="UP001524383">
    <property type="component" value="Unassembled WGS sequence"/>
</dbReference>
<reference evidence="3 4" key="1">
    <citation type="submission" date="2019-08" db="EMBL/GenBank/DDBJ databases">
        <authorList>
            <person name="Chen S.-C."/>
            <person name="Lai M.-C."/>
            <person name="You Y.-T."/>
        </authorList>
    </citation>
    <scope>NUCLEOTIDE SEQUENCE [LARGE SCALE GENOMIC DNA]</scope>
    <source>
        <strain evidence="3 4">P2F9704a</strain>
    </source>
</reference>
<dbReference type="SMART" id="SM00089">
    <property type="entry name" value="PKD"/>
    <property type="match status" value="1"/>
</dbReference>
<keyword evidence="1" id="KW-0677">Repeat</keyword>
<dbReference type="PROSITE" id="PS50093">
    <property type="entry name" value="PKD"/>
    <property type="match status" value="1"/>
</dbReference>
<dbReference type="InterPro" id="IPR001258">
    <property type="entry name" value="NHL_repeat"/>
</dbReference>
<dbReference type="SUPFAM" id="SSF101898">
    <property type="entry name" value="NHL repeat"/>
    <property type="match status" value="1"/>
</dbReference>
<dbReference type="AlphaFoldDB" id="A0ABD4TIY5"/>
<evidence type="ECO:0000256" key="1">
    <source>
        <dbReference type="ARBA" id="ARBA00022737"/>
    </source>
</evidence>
<feature type="domain" description="PKD" evidence="2">
    <location>
        <begin position="154"/>
        <end position="232"/>
    </location>
</feature>
<dbReference type="GO" id="GO:0008270">
    <property type="term" value="F:zinc ion binding"/>
    <property type="evidence" value="ECO:0007669"/>
    <property type="project" value="UniProtKB-KW"/>
</dbReference>
<dbReference type="InterPro" id="IPR000601">
    <property type="entry name" value="PKD_dom"/>
</dbReference>
<dbReference type="PROSITE" id="PS51125">
    <property type="entry name" value="NHL"/>
    <property type="match status" value="2"/>
</dbReference>
<dbReference type="InterPro" id="IPR013783">
    <property type="entry name" value="Ig-like_fold"/>
</dbReference>
<accession>A0ABD4TIY5</accession>
<dbReference type="InterPro" id="IPR035986">
    <property type="entry name" value="PKD_dom_sf"/>
</dbReference>
<dbReference type="Gene3D" id="2.120.10.30">
    <property type="entry name" value="TolB, C-terminal domain"/>
    <property type="match status" value="2"/>
</dbReference>
<evidence type="ECO:0000313" key="4">
    <source>
        <dbReference type="Proteomes" id="UP001524383"/>
    </source>
</evidence>
<keyword evidence="4" id="KW-1185">Reference proteome</keyword>
<dbReference type="SUPFAM" id="SSF49299">
    <property type="entry name" value="PKD domain"/>
    <property type="match status" value="1"/>
</dbReference>
<gene>
    <name evidence="3" type="ORF">FTO68_00335</name>
</gene>
<dbReference type="InterPro" id="IPR036439">
    <property type="entry name" value="Dockerin_dom_sf"/>
</dbReference>
<organism evidence="3 4">
    <name type="scientific">Methanocalculus taiwanensis</name>
    <dbReference type="NCBI Taxonomy" id="106207"/>
    <lineage>
        <taxon>Archaea</taxon>
        <taxon>Methanobacteriati</taxon>
        <taxon>Methanobacteriota</taxon>
        <taxon>Stenosarchaea group</taxon>
        <taxon>Methanomicrobia</taxon>
        <taxon>Methanomicrobiales</taxon>
        <taxon>Methanocalculaceae</taxon>
        <taxon>Methanocalculus</taxon>
    </lineage>
</organism>
<dbReference type="Pfam" id="PF01436">
    <property type="entry name" value="NHL"/>
    <property type="match status" value="2"/>
</dbReference>
<evidence type="ECO:0000313" key="3">
    <source>
        <dbReference type="EMBL" id="MCQ1537457.1"/>
    </source>
</evidence>
<protein>
    <submittedName>
        <fullName evidence="3">PKD domain-containing protein</fullName>
    </submittedName>
</protein>
<dbReference type="PANTHER" id="PTHR24104:SF25">
    <property type="entry name" value="PROTEIN LIN-41"/>
    <property type="match status" value="1"/>
</dbReference>
<dbReference type="EMBL" id="VOTZ01000001">
    <property type="protein sequence ID" value="MCQ1537457.1"/>
    <property type="molecule type" value="Genomic_DNA"/>
</dbReference>
<dbReference type="InterPro" id="IPR011042">
    <property type="entry name" value="6-blade_b-propeller_TolB-like"/>
</dbReference>
<dbReference type="InterPro" id="IPR022409">
    <property type="entry name" value="PKD/Chitinase_dom"/>
</dbReference>
<dbReference type="PANTHER" id="PTHR24104">
    <property type="entry name" value="E3 UBIQUITIN-PROTEIN LIGASE NHLRC1-RELATED"/>
    <property type="match status" value="1"/>
</dbReference>
<dbReference type="Gene3D" id="1.10.1330.10">
    <property type="entry name" value="Dockerin domain"/>
    <property type="match status" value="1"/>
</dbReference>
<dbReference type="CDD" id="cd00146">
    <property type="entry name" value="PKD"/>
    <property type="match status" value="1"/>
</dbReference>
<sequence length="293" mass="31089">MSVDANGFVYVADTGNNRIQKFDANGTFISKWNSPNPTGVTVDQFGVVCVAGSGSIRTFDTLGTFIRQWVSIGCRGIATDGEGNVYATDTANDQIKKFTPNGVFITGWGAFGDGDGELNVPGGIAVDGNGTVFVTDAFNNRIQAFSSFSPVPAPFAGFTANVTTGYAPLTVRFNDTSTGDPTSWLWQFGDGTTSGEQHPVKTFMTNGTYTVSLTAGNVGGTNTTVKENYIMVHLRCDFNRNNRIDIGDVAKVAWMAAGLIPQDPEADFDGKGTVDGADAARIAYFYVGKIQAL</sequence>
<comment type="caution">
    <text evidence="3">The sequence shown here is derived from an EMBL/GenBank/DDBJ whole genome shotgun (WGS) entry which is preliminary data.</text>
</comment>